<dbReference type="Proteomes" id="UP000193710">
    <property type="component" value="Unassembled WGS sequence"/>
</dbReference>
<dbReference type="AlphaFoldDB" id="A0A024K563"/>
<organism evidence="1">
    <name type="scientific">Mycobacterium triplex</name>
    <dbReference type="NCBI Taxonomy" id="47839"/>
    <lineage>
        <taxon>Bacteria</taxon>
        <taxon>Bacillati</taxon>
        <taxon>Actinomycetota</taxon>
        <taxon>Actinomycetes</taxon>
        <taxon>Mycobacteriales</taxon>
        <taxon>Mycobacteriaceae</taxon>
        <taxon>Mycobacterium</taxon>
        <taxon>Mycobacterium simiae complex</taxon>
    </lineage>
</organism>
<reference evidence="2 3" key="3">
    <citation type="submission" date="2016-01" db="EMBL/GenBank/DDBJ databases">
        <title>The new phylogeny of the genus Mycobacterium.</title>
        <authorList>
            <person name="Tarcisio F."/>
            <person name="Conor M."/>
            <person name="Antonella G."/>
            <person name="Elisabetta G."/>
            <person name="Giulia F.S."/>
            <person name="Sara T."/>
            <person name="Anna F."/>
            <person name="Clotilde B."/>
            <person name="Roberto B."/>
            <person name="Veronica D.S."/>
            <person name="Fabio R."/>
            <person name="Monica P."/>
            <person name="Olivier J."/>
            <person name="Enrico T."/>
            <person name="Nicola S."/>
        </authorList>
    </citation>
    <scope>NUCLEOTIDE SEQUENCE [LARGE SCALE GENOMIC DNA]</scope>
    <source>
        <strain evidence="2 3">DSM 44626</strain>
    </source>
</reference>
<dbReference type="OrthoDB" id="4319500at2"/>
<keyword evidence="3" id="KW-1185">Reference proteome</keyword>
<sequence length="261" mass="28707">MANLLKALLDERHMHAYSEFIAEYKRVARELDLPRNAVPPTKSQYYRWVGGQVRTLPQGHHCVVLEQMFSGWTAKELFGHGQPRGPSVAVDDDVLAGIGPGLDPALLGGLWATGYLISGGYRHVDLSTVTVRGAGIVSRNYPPAPRFEGHSAGHETDVTARLFGRHLMGHFRNHNDRYFFGSLHLVMLPGETILDGYYTGFLNDAAVVAHPWRWVRVDPHSVEGVDLDAVTLDDPGAVYDTLAGRNQFDGPLALSDIVDSA</sequence>
<dbReference type="EMBL" id="HG964447">
    <property type="protein sequence ID" value="CDO91190.1"/>
    <property type="molecule type" value="Genomic_DNA"/>
</dbReference>
<proteinExistence type="predicted"/>
<reference evidence="1" key="2">
    <citation type="submission" date="2014-04" db="EMBL/GenBank/DDBJ databases">
        <authorList>
            <person name="Urmite Genomes U."/>
        </authorList>
    </citation>
    <scope>NUCLEOTIDE SEQUENCE</scope>
    <source>
        <strain evidence="1">DSM 44626</strain>
    </source>
</reference>
<dbReference type="RefSeq" id="WP_036473359.1">
    <property type="nucleotide sequence ID" value="NZ_HG964447.1"/>
</dbReference>
<evidence type="ECO:0000313" key="3">
    <source>
        <dbReference type="Proteomes" id="UP000193710"/>
    </source>
</evidence>
<dbReference type="EMBL" id="LQPY01000023">
    <property type="protein sequence ID" value="ORX03317.1"/>
    <property type="molecule type" value="Genomic_DNA"/>
</dbReference>
<reference evidence="1" key="1">
    <citation type="journal article" date="2014" name="Genome Announc.">
        <title>Draft Genome Sequence of Mycobacterium triplex DSM 44626.</title>
        <authorList>
            <person name="Sassi M."/>
            <person name="Croce O."/>
            <person name="Robert C."/>
            <person name="Raoult D."/>
            <person name="Drancourt M."/>
        </authorList>
    </citation>
    <scope>NUCLEOTIDE SEQUENCE [LARGE SCALE GENOMIC DNA]</scope>
    <source>
        <strain evidence="1">DSM 44626</strain>
    </source>
</reference>
<dbReference type="HOGENOM" id="CLU_1064860_0_0_11"/>
<evidence type="ECO:0000313" key="2">
    <source>
        <dbReference type="EMBL" id="ORX03317.1"/>
    </source>
</evidence>
<protein>
    <submittedName>
        <fullName evidence="1">Uncharacterized protein</fullName>
    </submittedName>
</protein>
<dbReference type="Proteomes" id="UP000028880">
    <property type="component" value="Unassembled WGS sequence"/>
</dbReference>
<name>A0A024K563_9MYCO</name>
<accession>A0A024K563</accession>
<evidence type="ECO:0000313" key="1">
    <source>
        <dbReference type="EMBL" id="CDO91190.1"/>
    </source>
</evidence>
<dbReference type="STRING" id="47839.BN973_05597"/>
<gene>
    <name evidence="2" type="ORF">AWC29_01255</name>
    <name evidence="1" type="ORF">BN973_05597</name>
</gene>